<sequence length="243" mass="24889">MNLTVALAAACVAGAFVAYRANAQVPGVTLPQSATLALVEGVVMATRGTDPDAPSCELTVMEGEVPHPPLPATAELVNEGELLMASAIIGKVASCELDPASEPAPAPDATATITVTEGVVTASYGAESACELAVIIGEPTPKQRSFERLEVKEGVVVVTQVVSDRFACEMGEADPALAPPTPFVPLPVLPPQVGPGGAVFATWARPPCLSAQRLCCQDFAGHTMDDPCVPVHAPRADPGAARF</sequence>
<accession>A0A1X6PAD0</accession>
<dbReference type="Proteomes" id="UP000218209">
    <property type="component" value="Unassembled WGS sequence"/>
</dbReference>
<proteinExistence type="predicted"/>
<organism evidence="2 3">
    <name type="scientific">Porphyra umbilicalis</name>
    <name type="common">Purple laver</name>
    <name type="synonym">Red alga</name>
    <dbReference type="NCBI Taxonomy" id="2786"/>
    <lineage>
        <taxon>Eukaryota</taxon>
        <taxon>Rhodophyta</taxon>
        <taxon>Bangiophyceae</taxon>
        <taxon>Bangiales</taxon>
        <taxon>Bangiaceae</taxon>
        <taxon>Porphyra</taxon>
    </lineage>
</organism>
<name>A0A1X6PAD0_PORUM</name>
<protein>
    <submittedName>
        <fullName evidence="2">Uncharacterized protein</fullName>
    </submittedName>
</protein>
<dbReference type="EMBL" id="KV918831">
    <property type="protein sequence ID" value="OSX77686.1"/>
    <property type="molecule type" value="Genomic_DNA"/>
</dbReference>
<evidence type="ECO:0000256" key="1">
    <source>
        <dbReference type="SAM" id="SignalP"/>
    </source>
</evidence>
<dbReference type="AlphaFoldDB" id="A0A1X6PAD0"/>
<keyword evidence="3" id="KW-1185">Reference proteome</keyword>
<feature type="signal peptide" evidence="1">
    <location>
        <begin position="1"/>
        <end position="23"/>
    </location>
</feature>
<evidence type="ECO:0000313" key="3">
    <source>
        <dbReference type="Proteomes" id="UP000218209"/>
    </source>
</evidence>
<keyword evidence="1" id="KW-0732">Signal</keyword>
<gene>
    <name evidence="2" type="ORF">BU14_0138s0032</name>
</gene>
<feature type="chain" id="PRO_5010878375" evidence="1">
    <location>
        <begin position="24"/>
        <end position="243"/>
    </location>
</feature>
<reference evidence="2 3" key="1">
    <citation type="submission" date="2017-03" db="EMBL/GenBank/DDBJ databases">
        <title>WGS assembly of Porphyra umbilicalis.</title>
        <authorList>
            <person name="Brawley S.H."/>
            <person name="Blouin N.A."/>
            <person name="Ficko-Blean E."/>
            <person name="Wheeler G.L."/>
            <person name="Lohr M."/>
            <person name="Goodson H.V."/>
            <person name="Jenkins J.W."/>
            <person name="Blaby-Haas C.E."/>
            <person name="Helliwell K.E."/>
            <person name="Chan C."/>
            <person name="Marriage T."/>
            <person name="Bhattacharya D."/>
            <person name="Klein A.S."/>
            <person name="Badis Y."/>
            <person name="Brodie J."/>
            <person name="Cao Y."/>
            <person name="Collen J."/>
            <person name="Dittami S.M."/>
            <person name="Gachon C.M."/>
            <person name="Green B.R."/>
            <person name="Karpowicz S."/>
            <person name="Kim J.W."/>
            <person name="Kudahl U."/>
            <person name="Lin S."/>
            <person name="Michel G."/>
            <person name="Mittag M."/>
            <person name="Olson B.J."/>
            <person name="Pangilinan J."/>
            <person name="Peng Y."/>
            <person name="Qiu H."/>
            <person name="Shu S."/>
            <person name="Singer J.T."/>
            <person name="Smith A.G."/>
            <person name="Sprecher B.N."/>
            <person name="Wagner V."/>
            <person name="Wang W."/>
            <person name="Wang Z.-Y."/>
            <person name="Yan J."/>
            <person name="Yarish C."/>
            <person name="Zoeuner-Riek S."/>
            <person name="Zhuang Y."/>
            <person name="Zou Y."/>
            <person name="Lindquist E.A."/>
            <person name="Grimwood J."/>
            <person name="Barry K."/>
            <person name="Rokhsar D.S."/>
            <person name="Schmutz J."/>
            <person name="Stiller J.W."/>
            <person name="Grossman A.R."/>
            <person name="Prochnik S.E."/>
        </authorList>
    </citation>
    <scope>NUCLEOTIDE SEQUENCE [LARGE SCALE GENOMIC DNA]</scope>
    <source>
        <strain evidence="2">4086291</strain>
    </source>
</reference>
<evidence type="ECO:0000313" key="2">
    <source>
        <dbReference type="EMBL" id="OSX77686.1"/>
    </source>
</evidence>